<dbReference type="AlphaFoldDB" id="A0A3A8A976"/>
<reference evidence="3 4" key="1">
    <citation type="journal article" date="2018" name="Int. J. Syst. Bacteriol.">
        <title>Oceaniradius stylonemae gen. nov., sp. nov., isolated from a red alga, Stylonema cornu-cervi.</title>
        <authorList>
            <person name="Jeong S."/>
        </authorList>
    </citation>
    <scope>NUCLEOTIDE SEQUENCE [LARGE SCALE GENOMIC DNA]</scope>
    <source>
        <strain evidence="3 4">StC1</strain>
    </source>
</reference>
<comment type="caution">
    <text evidence="3">The sequence shown here is derived from an EMBL/GenBank/DDBJ whole genome shotgun (WGS) entry which is preliminary data.</text>
</comment>
<dbReference type="RefSeq" id="WP_120222785.1">
    <property type="nucleotide sequence ID" value="NZ_QFWV02000008.1"/>
</dbReference>
<name>A0A3A8A976_9HYPH</name>
<organism evidence="3 4">
    <name type="scientific">Oceaniradius stylonematis</name>
    <dbReference type="NCBI Taxonomy" id="2184161"/>
    <lineage>
        <taxon>Bacteria</taxon>
        <taxon>Pseudomonadati</taxon>
        <taxon>Pseudomonadota</taxon>
        <taxon>Alphaproteobacteria</taxon>
        <taxon>Hyphomicrobiales</taxon>
        <taxon>Ahrensiaceae</taxon>
        <taxon>Oceaniradius</taxon>
    </lineage>
</organism>
<proteinExistence type="predicted"/>
<keyword evidence="2" id="KW-1133">Transmembrane helix</keyword>
<feature type="compositionally biased region" description="Low complexity" evidence="1">
    <location>
        <begin position="119"/>
        <end position="132"/>
    </location>
</feature>
<keyword evidence="2" id="KW-0472">Membrane</keyword>
<gene>
    <name evidence="3" type="ORF">DEM25_015145</name>
</gene>
<dbReference type="OrthoDB" id="8420738at2"/>
<protein>
    <submittedName>
        <fullName evidence="3">Uncharacterized protein</fullName>
    </submittedName>
</protein>
<keyword evidence="4" id="KW-1185">Reference proteome</keyword>
<evidence type="ECO:0000256" key="1">
    <source>
        <dbReference type="SAM" id="MobiDB-lite"/>
    </source>
</evidence>
<accession>A0A3A8A976</accession>
<feature type="compositionally biased region" description="Basic and acidic residues" evidence="1">
    <location>
        <begin position="104"/>
        <end position="117"/>
    </location>
</feature>
<dbReference type="Proteomes" id="UP000246132">
    <property type="component" value="Unassembled WGS sequence"/>
</dbReference>
<keyword evidence="2" id="KW-0812">Transmembrane</keyword>
<sequence length="314" mass="34171">MDIALALIVLVALLATVWFLLRWLFVRKERKKAFRSRFLLALLAMIVSFGAFGFLIGNQDSQLALEAGFADAASYRAARDAGIDDPAQWAAVLAERQAEAARRAESEAADQARRDQEAAEAAEAAAAARAQQEAEAARQAEIEVAQAAERDAFYSVPDDQRRFVEAVTAAAATAREAENDLQRGAARRDRKAAMCAVVSGSAVRGWTGTIRTLTTNGEGKGVLGVAIGGDAVLKTWNNAFSDTFDATLIEPTNPMFDRLAQLSRGDRVRFDATLFRTPDGPDCFEEQSLTLSGSLRDPGFTTRFERIERFEDGQ</sequence>
<evidence type="ECO:0000256" key="2">
    <source>
        <dbReference type="SAM" id="Phobius"/>
    </source>
</evidence>
<evidence type="ECO:0000313" key="4">
    <source>
        <dbReference type="Proteomes" id="UP000246132"/>
    </source>
</evidence>
<feature type="transmembrane region" description="Helical" evidence="2">
    <location>
        <begin position="6"/>
        <end position="26"/>
    </location>
</feature>
<feature type="region of interest" description="Disordered" evidence="1">
    <location>
        <begin position="104"/>
        <end position="132"/>
    </location>
</feature>
<dbReference type="EMBL" id="QFWV02000008">
    <property type="protein sequence ID" value="RKF05898.1"/>
    <property type="molecule type" value="Genomic_DNA"/>
</dbReference>
<feature type="transmembrane region" description="Helical" evidence="2">
    <location>
        <begin position="38"/>
        <end position="57"/>
    </location>
</feature>
<evidence type="ECO:0000313" key="3">
    <source>
        <dbReference type="EMBL" id="RKF05898.1"/>
    </source>
</evidence>